<dbReference type="Proteomes" id="UP000008743">
    <property type="component" value="Unassembled WGS sequence"/>
</dbReference>
<protein>
    <submittedName>
        <fullName evidence="1">Uncharacterized protein</fullName>
    </submittedName>
</protein>
<name>A0A0D2VX42_CAPO3</name>
<dbReference type="EMBL" id="KE346370">
    <property type="protein sequence ID" value="KJE96167.1"/>
    <property type="molecule type" value="Genomic_DNA"/>
</dbReference>
<proteinExistence type="predicted"/>
<dbReference type="AlphaFoldDB" id="A0A0D2VX42"/>
<evidence type="ECO:0000313" key="2">
    <source>
        <dbReference type="Proteomes" id="UP000008743"/>
    </source>
</evidence>
<dbReference type="InParanoid" id="A0A0D2VX42"/>
<organism evidence="1 2">
    <name type="scientific">Capsaspora owczarzaki (strain ATCC 30864)</name>
    <dbReference type="NCBI Taxonomy" id="595528"/>
    <lineage>
        <taxon>Eukaryota</taxon>
        <taxon>Filasterea</taxon>
        <taxon>Capsaspora</taxon>
    </lineage>
</organism>
<keyword evidence="2" id="KW-1185">Reference proteome</keyword>
<evidence type="ECO:0000313" key="1">
    <source>
        <dbReference type="EMBL" id="KJE96167.1"/>
    </source>
</evidence>
<gene>
    <name evidence="1" type="ORF">CAOG_009999</name>
</gene>
<sequence>MNASNHHKLEQQIDTQVRGEIVCADDSPLEVSKRHDSLEFITITMTTDSAT</sequence>
<reference evidence="2" key="1">
    <citation type="submission" date="2011-02" db="EMBL/GenBank/DDBJ databases">
        <title>The Genome Sequence of Capsaspora owczarzaki ATCC 30864.</title>
        <authorList>
            <person name="Russ C."/>
            <person name="Cuomo C."/>
            <person name="Burger G."/>
            <person name="Gray M.W."/>
            <person name="Holland P.W.H."/>
            <person name="King N."/>
            <person name="Lang F.B.F."/>
            <person name="Roger A.J."/>
            <person name="Ruiz-Trillo I."/>
            <person name="Young S.K."/>
            <person name="Zeng Q."/>
            <person name="Gargeya S."/>
            <person name="Alvarado L."/>
            <person name="Berlin A."/>
            <person name="Chapman S.B."/>
            <person name="Chen Z."/>
            <person name="Freedman E."/>
            <person name="Gellesch M."/>
            <person name="Goldberg J."/>
            <person name="Griggs A."/>
            <person name="Gujja S."/>
            <person name="Heilman E."/>
            <person name="Heiman D."/>
            <person name="Howarth C."/>
            <person name="Mehta T."/>
            <person name="Neiman D."/>
            <person name="Pearson M."/>
            <person name="Roberts A."/>
            <person name="Saif S."/>
            <person name="Shea T."/>
            <person name="Shenoy N."/>
            <person name="Sisk P."/>
            <person name="Stolte C."/>
            <person name="Sykes S."/>
            <person name="White J."/>
            <person name="Yandava C."/>
            <person name="Haas B."/>
            <person name="Nusbaum C."/>
            <person name="Birren B."/>
        </authorList>
    </citation>
    <scope>NUCLEOTIDE SEQUENCE</scope>
    <source>
        <strain evidence="2">ATCC 30864</strain>
    </source>
</reference>
<accession>A0A0D2VX42</accession>